<dbReference type="Proteomes" id="UP000187455">
    <property type="component" value="Unassembled WGS sequence"/>
</dbReference>
<dbReference type="PROSITE" id="PS51352">
    <property type="entry name" value="THIOREDOXIN_2"/>
    <property type="match status" value="1"/>
</dbReference>
<gene>
    <name evidence="5" type="ORF">AYI68_g3557</name>
</gene>
<comment type="similarity">
    <text evidence="1">Belongs to the protein disulfide isomerase family.</text>
</comment>
<dbReference type="SUPFAM" id="SSF52833">
    <property type="entry name" value="Thioredoxin-like"/>
    <property type="match status" value="3"/>
</dbReference>
<dbReference type="GO" id="GO:0005783">
    <property type="term" value="C:endoplasmic reticulum"/>
    <property type="evidence" value="ECO:0007669"/>
    <property type="project" value="TreeGrafter"/>
</dbReference>
<reference evidence="5 6" key="1">
    <citation type="journal article" date="2016" name="Mol. Biol. Evol.">
        <title>Genome-Wide Survey of Gut Fungi (Harpellales) Reveals the First Horizontally Transferred Ubiquitin Gene from a Mosquito Host.</title>
        <authorList>
            <person name="Wang Y."/>
            <person name="White M.M."/>
            <person name="Kvist S."/>
            <person name="Moncalvo J.M."/>
        </authorList>
    </citation>
    <scope>NUCLEOTIDE SEQUENCE [LARGE SCALE GENOMIC DNA]</scope>
    <source>
        <strain evidence="5 6">ALG-7-W6</strain>
    </source>
</reference>
<keyword evidence="6" id="KW-1185">Reference proteome</keyword>
<keyword evidence="2 3" id="KW-0732">Signal</keyword>
<dbReference type="PROSITE" id="PS00194">
    <property type="entry name" value="THIOREDOXIN_1"/>
    <property type="match status" value="1"/>
</dbReference>
<evidence type="ECO:0000256" key="3">
    <source>
        <dbReference type="SAM" id="SignalP"/>
    </source>
</evidence>
<proteinExistence type="inferred from homology"/>
<feature type="signal peptide" evidence="3">
    <location>
        <begin position="1"/>
        <end position="24"/>
    </location>
</feature>
<evidence type="ECO:0000313" key="5">
    <source>
        <dbReference type="EMBL" id="OLY82327.1"/>
    </source>
</evidence>
<dbReference type="PANTHER" id="PTHR45672">
    <property type="entry name" value="PROTEIN DISULFIDE-ISOMERASE C17H9.14C-RELATED"/>
    <property type="match status" value="1"/>
</dbReference>
<dbReference type="EMBL" id="LSSL01001646">
    <property type="protein sequence ID" value="OLY82327.1"/>
    <property type="molecule type" value="Genomic_DNA"/>
</dbReference>
<dbReference type="Gene3D" id="3.40.30.10">
    <property type="entry name" value="Glutaredoxin"/>
    <property type="match status" value="3"/>
</dbReference>
<evidence type="ECO:0000256" key="1">
    <source>
        <dbReference type="ARBA" id="ARBA00006347"/>
    </source>
</evidence>
<protein>
    <submittedName>
        <fullName evidence="5">Thioredoxin domain-containing protein 5</fullName>
    </submittedName>
</protein>
<evidence type="ECO:0000259" key="4">
    <source>
        <dbReference type="PROSITE" id="PS51352"/>
    </source>
</evidence>
<dbReference type="InterPro" id="IPR013766">
    <property type="entry name" value="Thioredoxin_domain"/>
</dbReference>
<dbReference type="InterPro" id="IPR051063">
    <property type="entry name" value="PDI"/>
</dbReference>
<dbReference type="GO" id="GO:0006457">
    <property type="term" value="P:protein folding"/>
    <property type="evidence" value="ECO:0007669"/>
    <property type="project" value="TreeGrafter"/>
</dbReference>
<dbReference type="InterPro" id="IPR017937">
    <property type="entry name" value="Thioredoxin_CS"/>
</dbReference>
<sequence>MKSAIMFSAIFLCLFCYNLIEIAAEYAGTSKAKDIINSNPGFEKGKGIKRELVEYDSKDDQALDFTVELSENEYGHFISSEYNLIKFYSPTCGACKLLKPVWQKIADSYNSSEYNIKFGNIDCTVHHRLCMDLKIEAWPTIIAYSNSKKVDSIRGFHGEDSTTNFVEEYLKKLKKNENDLGMNKSIFTDENFQKKNIPESSSSSINNALEVSDNEDKTIYSINKNSISAISSTILTDDNFKSLTSENTWIIKFVTSDCIPCEELTPIWSDITRSNFEKANNAKLFFGEVDCSKSQICNDQNIFIHPILVLFKNGLYIDQLYGLSSQEISLSINRIIDSSISPRSRLHSTLKNGNQMVPNGDHSAALDDERSLELIDPNLLDNLSSINLNHNNELLNLLSHDLDNYNGKFIELNDSNYNKKLKGELWIVYFYTRDCPACESLKSVVANFSKYSLDIINVGYVDCYKYSDICDSEVIEHFPTLKFMYNDYKLEFLQDINDPSDISKFISQIGFSKKEIYLQHSRGNGYPDNSLDFKGFESRKGELMFIYMDDSKISANNSLVKISAIISMNGNFVYYANDKKLEKYLYNSVFKKNIQTDTEKSEKSFLIAVKGDSTLLYSGNVDNITSTSQWMYQTRMSYYDDHLTKINDLNIKDILSDSNYLAVAILDPLNEEKSNKYQEKLQLTQSDIKLSPYSVLGPVKKNFKFGIMDGKSQQSLVSSLFKLSSKDLPAINETL</sequence>
<organism evidence="5 6">
    <name type="scientific">Smittium mucronatum</name>
    <dbReference type="NCBI Taxonomy" id="133383"/>
    <lineage>
        <taxon>Eukaryota</taxon>
        <taxon>Fungi</taxon>
        <taxon>Fungi incertae sedis</taxon>
        <taxon>Zoopagomycota</taxon>
        <taxon>Kickxellomycotina</taxon>
        <taxon>Harpellomycetes</taxon>
        <taxon>Harpellales</taxon>
        <taxon>Legeriomycetaceae</taxon>
        <taxon>Smittium</taxon>
    </lineage>
</organism>
<evidence type="ECO:0000256" key="2">
    <source>
        <dbReference type="ARBA" id="ARBA00022729"/>
    </source>
</evidence>
<dbReference type="GO" id="GO:0003756">
    <property type="term" value="F:protein disulfide isomerase activity"/>
    <property type="evidence" value="ECO:0007669"/>
    <property type="project" value="TreeGrafter"/>
</dbReference>
<accession>A0A1R0GZN0</accession>
<dbReference type="PANTHER" id="PTHR45672:SF3">
    <property type="entry name" value="THIOREDOXIN DOMAIN-CONTAINING PROTEIN 5"/>
    <property type="match status" value="1"/>
</dbReference>
<dbReference type="OrthoDB" id="72053at2759"/>
<feature type="chain" id="PRO_5012073704" evidence="3">
    <location>
        <begin position="25"/>
        <end position="735"/>
    </location>
</feature>
<dbReference type="Pfam" id="PF00085">
    <property type="entry name" value="Thioredoxin"/>
    <property type="match status" value="3"/>
</dbReference>
<comment type="caution">
    <text evidence="5">The sequence shown here is derived from an EMBL/GenBank/DDBJ whole genome shotgun (WGS) entry which is preliminary data.</text>
</comment>
<name>A0A1R0GZN0_9FUNG</name>
<dbReference type="InterPro" id="IPR036249">
    <property type="entry name" value="Thioredoxin-like_sf"/>
</dbReference>
<dbReference type="AlphaFoldDB" id="A0A1R0GZN0"/>
<evidence type="ECO:0000313" key="6">
    <source>
        <dbReference type="Proteomes" id="UP000187455"/>
    </source>
</evidence>
<dbReference type="CDD" id="cd02961">
    <property type="entry name" value="PDI_a_family"/>
    <property type="match status" value="1"/>
</dbReference>
<feature type="domain" description="Thioredoxin" evidence="4">
    <location>
        <begin position="56"/>
        <end position="175"/>
    </location>
</feature>
<dbReference type="STRING" id="133383.A0A1R0GZN0"/>